<dbReference type="Pfam" id="PF07833">
    <property type="entry name" value="Cu_amine_oxidN1"/>
    <property type="match status" value="1"/>
</dbReference>
<evidence type="ECO:0000256" key="2">
    <source>
        <dbReference type="SAM" id="SignalP"/>
    </source>
</evidence>
<feature type="signal peptide" evidence="2">
    <location>
        <begin position="1"/>
        <end position="22"/>
    </location>
</feature>
<feature type="compositionally biased region" description="Polar residues" evidence="1">
    <location>
        <begin position="89"/>
        <end position="106"/>
    </location>
</feature>
<dbReference type="InterPro" id="IPR036582">
    <property type="entry name" value="Mao_N_sf"/>
</dbReference>
<feature type="region of interest" description="Disordered" evidence="1">
    <location>
        <begin position="85"/>
        <end position="106"/>
    </location>
</feature>
<protein>
    <submittedName>
        <fullName evidence="4">Copper amine oxidase-like protein</fullName>
    </submittedName>
</protein>
<feature type="domain" description="Copper amine oxidase-like N-terminal" evidence="3">
    <location>
        <begin position="52"/>
        <end position="83"/>
    </location>
</feature>
<reference evidence="4 5" key="1">
    <citation type="submission" date="2018-05" db="EMBL/GenBank/DDBJ databases">
        <title>Genomic Encyclopedia of Type Strains, Phase IV (KMG-IV): sequencing the most valuable type-strain genomes for metagenomic binning, comparative biology and taxonomic classification.</title>
        <authorList>
            <person name="Goeker M."/>
        </authorList>
    </citation>
    <scope>NUCLEOTIDE SEQUENCE [LARGE SCALE GENOMIC DNA]</scope>
    <source>
        <strain evidence="4 5">DSM 18773</strain>
    </source>
</reference>
<keyword evidence="2" id="KW-0732">Signal</keyword>
<evidence type="ECO:0000259" key="3">
    <source>
        <dbReference type="Pfam" id="PF07833"/>
    </source>
</evidence>
<dbReference type="InterPro" id="IPR012854">
    <property type="entry name" value="Cu_amine_oxidase-like_N"/>
</dbReference>
<dbReference type="Gene3D" id="3.30.457.10">
    <property type="entry name" value="Copper amine oxidase-like, N-terminal domain"/>
    <property type="match status" value="1"/>
</dbReference>
<evidence type="ECO:0000313" key="5">
    <source>
        <dbReference type="Proteomes" id="UP000245634"/>
    </source>
</evidence>
<sequence>MKKWVSGFVVGSVLASVATAGAATLMVNDAGYIHFKFDGVQKSVPSGYTVLEYEGRTYVPARFVAEQFGANVGWEANTNTVTIDKIKQPAQSENSNSPSSGTTDTNKSYAVNVDVISGSMKMHISRVSLHNSYKSTQYQTPINAVVMEVEVENTSNAVMHWFPSQGTLVLNTKEQAEAGKSLSYSDSVGGTFMGKVIKKGNIVVAVESDLSKITNLDYKIDGPFDDRFLTVGNDTTASISLNSLVSNSSGGSATQKLETATDLQFYLKNNYSNLQTSIGDTWFTYNVYENNSITSAYDYWVQVKYDSTFFYDLQYSNKITQENRTKVKQELKDFQEKIGRDVVAKMPSKKLTGGYYDSWYRYPNLKMDLITRRYYSWSNYDGGFTGNYESTKPSNFRWYPLIDDTL</sequence>
<gene>
    <name evidence="4" type="ORF">C7459_11776</name>
</gene>
<dbReference type="SUPFAM" id="SSF55383">
    <property type="entry name" value="Copper amine oxidase, domain N"/>
    <property type="match status" value="1"/>
</dbReference>
<dbReference type="RefSeq" id="WP_109690640.1">
    <property type="nucleotide sequence ID" value="NZ_QGGL01000017.1"/>
</dbReference>
<keyword evidence="5" id="KW-1185">Reference proteome</keyword>
<comment type="caution">
    <text evidence="4">The sequence shown here is derived from an EMBL/GenBank/DDBJ whole genome shotgun (WGS) entry which is preliminary data.</text>
</comment>
<name>A0A316D579_9BACL</name>
<dbReference type="OrthoDB" id="2382392at2"/>
<dbReference type="EMBL" id="QGGL01000017">
    <property type="protein sequence ID" value="PWK07477.1"/>
    <property type="molecule type" value="Genomic_DNA"/>
</dbReference>
<dbReference type="Proteomes" id="UP000245634">
    <property type="component" value="Unassembled WGS sequence"/>
</dbReference>
<evidence type="ECO:0000313" key="4">
    <source>
        <dbReference type="EMBL" id="PWK07477.1"/>
    </source>
</evidence>
<feature type="chain" id="PRO_5016347902" evidence="2">
    <location>
        <begin position="23"/>
        <end position="406"/>
    </location>
</feature>
<accession>A0A316D579</accession>
<organism evidence="4 5">
    <name type="scientific">Tumebacillus permanentifrigoris</name>
    <dbReference type="NCBI Taxonomy" id="378543"/>
    <lineage>
        <taxon>Bacteria</taxon>
        <taxon>Bacillati</taxon>
        <taxon>Bacillota</taxon>
        <taxon>Bacilli</taxon>
        <taxon>Bacillales</taxon>
        <taxon>Alicyclobacillaceae</taxon>
        <taxon>Tumebacillus</taxon>
    </lineage>
</organism>
<dbReference type="AlphaFoldDB" id="A0A316D579"/>
<evidence type="ECO:0000256" key="1">
    <source>
        <dbReference type="SAM" id="MobiDB-lite"/>
    </source>
</evidence>
<proteinExistence type="predicted"/>